<proteinExistence type="predicted"/>
<gene>
    <name evidence="1" type="ORF">DCC81_01560</name>
</gene>
<reference evidence="1 2" key="1">
    <citation type="submission" date="2018-04" db="EMBL/GenBank/DDBJ databases">
        <title>Chitinophaga fuyangensis sp. nov., isolated from soil in a chemical factory.</title>
        <authorList>
            <person name="Chen K."/>
        </authorList>
    </citation>
    <scope>NUCLEOTIDE SEQUENCE [LARGE SCALE GENOMIC DNA]</scope>
    <source>
        <strain evidence="1 2">LY-1</strain>
    </source>
</reference>
<evidence type="ECO:0000313" key="1">
    <source>
        <dbReference type="EMBL" id="PUZ28196.1"/>
    </source>
</evidence>
<dbReference type="AlphaFoldDB" id="A0A2T7BKJ3"/>
<dbReference type="Proteomes" id="UP000244450">
    <property type="component" value="Unassembled WGS sequence"/>
</dbReference>
<sequence>MLWKFETSVYGCGGAGVPGGCGGVGGCGGRVGAQLLATKKTAIIASSFKARSDLTVFMAFDFITPGVTLKCCQK</sequence>
<comment type="caution">
    <text evidence="1">The sequence shown here is derived from an EMBL/GenBank/DDBJ whole genome shotgun (WGS) entry which is preliminary data.</text>
</comment>
<protein>
    <submittedName>
        <fullName evidence="1">Uncharacterized protein</fullName>
    </submittedName>
</protein>
<evidence type="ECO:0000313" key="2">
    <source>
        <dbReference type="Proteomes" id="UP000244450"/>
    </source>
</evidence>
<accession>A0A2T7BKJ3</accession>
<organism evidence="1 2">
    <name type="scientific">Chitinophaga parva</name>
    <dbReference type="NCBI Taxonomy" id="2169414"/>
    <lineage>
        <taxon>Bacteria</taxon>
        <taxon>Pseudomonadati</taxon>
        <taxon>Bacteroidota</taxon>
        <taxon>Chitinophagia</taxon>
        <taxon>Chitinophagales</taxon>
        <taxon>Chitinophagaceae</taxon>
        <taxon>Chitinophaga</taxon>
    </lineage>
</organism>
<dbReference type="PROSITE" id="PS51257">
    <property type="entry name" value="PROKAR_LIPOPROTEIN"/>
    <property type="match status" value="1"/>
</dbReference>
<name>A0A2T7BKJ3_9BACT</name>
<dbReference type="EMBL" id="QCYK01000001">
    <property type="protein sequence ID" value="PUZ28196.1"/>
    <property type="molecule type" value="Genomic_DNA"/>
</dbReference>
<keyword evidence="2" id="KW-1185">Reference proteome</keyword>